<evidence type="ECO:0000313" key="4">
    <source>
        <dbReference type="Proteomes" id="UP001295444"/>
    </source>
</evidence>
<dbReference type="PANTHER" id="PTHR33560">
    <property type="entry name" value="PROTEIN FAM227B"/>
    <property type="match status" value="1"/>
</dbReference>
<evidence type="ECO:0000256" key="1">
    <source>
        <dbReference type="ARBA" id="ARBA00008666"/>
    </source>
</evidence>
<dbReference type="Pfam" id="PF14922">
    <property type="entry name" value="FWWh"/>
    <property type="match status" value="1"/>
</dbReference>
<organism evidence="3 4">
    <name type="scientific">Pelobates cultripes</name>
    <name type="common">Western spadefoot toad</name>
    <dbReference type="NCBI Taxonomy" id="61616"/>
    <lineage>
        <taxon>Eukaryota</taxon>
        <taxon>Metazoa</taxon>
        <taxon>Chordata</taxon>
        <taxon>Craniata</taxon>
        <taxon>Vertebrata</taxon>
        <taxon>Euteleostomi</taxon>
        <taxon>Amphibia</taxon>
        <taxon>Batrachia</taxon>
        <taxon>Anura</taxon>
        <taxon>Pelobatoidea</taxon>
        <taxon>Pelobatidae</taxon>
        <taxon>Pelobates</taxon>
    </lineage>
</organism>
<reference evidence="3" key="1">
    <citation type="submission" date="2022-03" db="EMBL/GenBank/DDBJ databases">
        <authorList>
            <person name="Alioto T."/>
            <person name="Alioto T."/>
            <person name="Gomez Garrido J."/>
        </authorList>
    </citation>
    <scope>NUCLEOTIDE SEQUENCE</scope>
</reference>
<evidence type="ECO:0000313" key="3">
    <source>
        <dbReference type="EMBL" id="CAH2274026.1"/>
    </source>
</evidence>
<protein>
    <recommendedName>
        <fullName evidence="5">Protein FAM227B</fullName>
    </recommendedName>
</protein>
<comment type="similarity">
    <text evidence="1">Belongs to the FAM227 family.</text>
</comment>
<dbReference type="Proteomes" id="UP001295444">
    <property type="component" value="Chromosome 03"/>
</dbReference>
<sequence>MQKPPTTFKGFLEFQHLKDWPEDPFVEEPLTVACTADTKYSLDVINEDLCGSVPFRKNIYAEIDEKVSKITSLLDKYTSQILCLPCSDDHLAPITETFLTEVDVPDSSLTANSQVKIKVVNCVSQKENRAEACSFPGFKSLHVTELPGKLEAAQILNCVAKNQSLKGARLKVFEKLFLSSASVTILQDSFWWLFLQKFKPDDEQQDKFFNRISDSFVTLFCGAPQEVKDFFFMIYPDCMSQSIYTAFCEAFPDSLPLFNDEFKSEITDLMFEWMSGIKPLPRLWTKWNLGWLGENSPSSARKDRETYNYLLSTSLIHDGRGQWNFNIDDLIQDARDTSLPKTVEEKVVPARESHGIGPGPEFHHVLFKLGGHSPLVLNYLERHKFTTFVSRGANHKLKRTEIKKLPPVGPTYQEVIKETQKLRKTFRHDYAILEAKTQKERAEIELQKQRVNLHIERMKEEISNGVKPKTTRLLEKLQRMSFASNVFKQEGLTIKELLNSENGYEQSF</sequence>
<evidence type="ECO:0008006" key="5">
    <source>
        <dbReference type="Google" id="ProtNLM"/>
    </source>
</evidence>
<dbReference type="AlphaFoldDB" id="A0AAD1RMQ9"/>
<accession>A0AAD1RMQ9</accession>
<keyword evidence="4" id="KW-1185">Reference proteome</keyword>
<dbReference type="InterPro" id="IPR029417">
    <property type="entry name" value="FAM227"/>
</dbReference>
<feature type="coiled-coil region" evidence="2">
    <location>
        <begin position="430"/>
        <end position="461"/>
    </location>
</feature>
<dbReference type="PANTHER" id="PTHR33560:SF2">
    <property type="entry name" value="PROTEIN FAM227B"/>
    <property type="match status" value="1"/>
</dbReference>
<proteinExistence type="inferred from homology"/>
<evidence type="ECO:0000256" key="2">
    <source>
        <dbReference type="SAM" id="Coils"/>
    </source>
</evidence>
<name>A0AAD1RMQ9_PELCU</name>
<keyword evidence="2" id="KW-0175">Coiled coil</keyword>
<dbReference type="EMBL" id="OW240914">
    <property type="protein sequence ID" value="CAH2274026.1"/>
    <property type="molecule type" value="Genomic_DNA"/>
</dbReference>
<gene>
    <name evidence="3" type="ORF">PECUL_23A026216</name>
</gene>